<dbReference type="RefSeq" id="WP_074854051.1">
    <property type="nucleotide sequence ID" value="NZ_FNLM01000036.1"/>
</dbReference>
<evidence type="ECO:0000256" key="1">
    <source>
        <dbReference type="ARBA" id="ARBA00022801"/>
    </source>
</evidence>
<proteinExistence type="predicted"/>
<dbReference type="InterPro" id="IPR036452">
    <property type="entry name" value="Ribo_hydro-like"/>
</dbReference>
<dbReference type="SUPFAM" id="SSF53590">
    <property type="entry name" value="Nucleoside hydrolase"/>
    <property type="match status" value="1"/>
</dbReference>
<dbReference type="STRING" id="158898.SAMN04488548_136703"/>
<dbReference type="Gene3D" id="3.90.245.10">
    <property type="entry name" value="Ribonucleoside hydrolase-like"/>
    <property type="match status" value="1"/>
</dbReference>
<evidence type="ECO:0000256" key="3">
    <source>
        <dbReference type="SAM" id="MobiDB-lite"/>
    </source>
</evidence>
<dbReference type="Pfam" id="PF01156">
    <property type="entry name" value="IU_nuc_hydro"/>
    <property type="match status" value="1"/>
</dbReference>
<dbReference type="AlphaFoldDB" id="A0A1H2LQ95"/>
<evidence type="ECO:0000313" key="5">
    <source>
        <dbReference type="EMBL" id="SDU83099.1"/>
    </source>
</evidence>
<dbReference type="GO" id="GO:0005829">
    <property type="term" value="C:cytosol"/>
    <property type="evidence" value="ECO:0007669"/>
    <property type="project" value="TreeGrafter"/>
</dbReference>
<dbReference type="Proteomes" id="UP000183180">
    <property type="component" value="Unassembled WGS sequence"/>
</dbReference>
<evidence type="ECO:0000313" key="6">
    <source>
        <dbReference type="Proteomes" id="UP000183180"/>
    </source>
</evidence>
<organism evidence="5 6">
    <name type="scientific">Gordonia westfalica</name>
    <dbReference type="NCBI Taxonomy" id="158898"/>
    <lineage>
        <taxon>Bacteria</taxon>
        <taxon>Bacillati</taxon>
        <taxon>Actinomycetota</taxon>
        <taxon>Actinomycetes</taxon>
        <taxon>Mycobacteriales</taxon>
        <taxon>Gordoniaceae</taxon>
        <taxon>Gordonia</taxon>
    </lineage>
</organism>
<feature type="region of interest" description="Disordered" evidence="3">
    <location>
        <begin position="73"/>
        <end position="109"/>
    </location>
</feature>
<feature type="domain" description="Inosine/uridine-preferring nucleoside hydrolase" evidence="4">
    <location>
        <begin position="11"/>
        <end position="299"/>
    </location>
</feature>
<keyword evidence="1" id="KW-0378">Hydrolase</keyword>
<evidence type="ECO:0000256" key="2">
    <source>
        <dbReference type="ARBA" id="ARBA00023295"/>
    </source>
</evidence>
<sequence length="315" mass="33915">MMSDSDSRAFFLDCDPGIDDALALAYLLARRTPIVGVGSVAGNVDARRGAANARRLLRLFGRLDIPVSVGLEAPGDDHADDANSSFHGRNGLGGVSLPSGPDDVGESTTPDTLRRLARTYGDRLHIIATGPLTNLAHVLAKEPDFGRRVGGMTVMGGAFSVPGNVTPWAEANIASDPAAAAHVVQSDWSRLTFVPIDLTYTHLLNREDQAAVRDLDRPELETLCRIVDFYYDAYQERFRGQHIPLHDPLAAAIAVEDARVVAATRGEVTVRVEHGERRGQTTASPDADGRVTIVSAVDRPCAQILVDTFTSSRQR</sequence>
<gene>
    <name evidence="5" type="ORF">SAMN04488548_136703</name>
</gene>
<accession>A0A1H2LQ95</accession>
<keyword evidence="2" id="KW-0326">Glycosidase</keyword>
<dbReference type="GO" id="GO:0008477">
    <property type="term" value="F:purine nucleosidase activity"/>
    <property type="evidence" value="ECO:0007669"/>
    <property type="project" value="TreeGrafter"/>
</dbReference>
<dbReference type="InterPro" id="IPR023186">
    <property type="entry name" value="IUNH"/>
</dbReference>
<dbReference type="PANTHER" id="PTHR12304">
    <property type="entry name" value="INOSINE-URIDINE PREFERRING NUCLEOSIDE HYDROLASE"/>
    <property type="match status" value="1"/>
</dbReference>
<dbReference type="PANTHER" id="PTHR12304:SF4">
    <property type="entry name" value="URIDINE NUCLEOSIDASE"/>
    <property type="match status" value="1"/>
</dbReference>
<name>A0A1H2LQ95_9ACTN</name>
<dbReference type="GO" id="GO:0006152">
    <property type="term" value="P:purine nucleoside catabolic process"/>
    <property type="evidence" value="ECO:0007669"/>
    <property type="project" value="TreeGrafter"/>
</dbReference>
<dbReference type="EMBL" id="FNLM01000036">
    <property type="protein sequence ID" value="SDU83099.1"/>
    <property type="molecule type" value="Genomic_DNA"/>
</dbReference>
<dbReference type="InterPro" id="IPR001910">
    <property type="entry name" value="Inosine/uridine_hydrolase_dom"/>
</dbReference>
<protein>
    <submittedName>
        <fullName evidence="5">Purine nucleosidase</fullName>
    </submittedName>
</protein>
<reference evidence="5 6" key="1">
    <citation type="submission" date="2016-10" db="EMBL/GenBank/DDBJ databases">
        <authorList>
            <person name="de Groot N.N."/>
        </authorList>
    </citation>
    <scope>NUCLEOTIDE SEQUENCE [LARGE SCALE GENOMIC DNA]</scope>
    <source>
        <strain evidence="5 6">DSM 44215</strain>
    </source>
</reference>
<evidence type="ECO:0000259" key="4">
    <source>
        <dbReference type="Pfam" id="PF01156"/>
    </source>
</evidence>
<dbReference type="OrthoDB" id="9797882at2"/>